<keyword evidence="4" id="KW-1185">Reference proteome</keyword>
<keyword evidence="1" id="KW-0732">Signal</keyword>
<gene>
    <name evidence="3" type="ORF">E2L05_09825</name>
</gene>
<protein>
    <recommendedName>
        <fullName evidence="2">OmpA-like domain-containing protein</fullName>
    </recommendedName>
</protein>
<comment type="caution">
    <text evidence="3">The sequence shown here is derived from an EMBL/GenBank/DDBJ whole genome shotgun (WGS) entry which is preliminary data.</text>
</comment>
<proteinExistence type="predicted"/>
<evidence type="ECO:0000259" key="2">
    <source>
        <dbReference type="Pfam" id="PF00691"/>
    </source>
</evidence>
<feature type="domain" description="OmpA-like" evidence="2">
    <location>
        <begin position="65"/>
        <end position="161"/>
    </location>
</feature>
<dbReference type="Gene3D" id="3.30.1330.60">
    <property type="entry name" value="OmpA-like domain"/>
    <property type="match status" value="1"/>
</dbReference>
<dbReference type="InterPro" id="IPR036737">
    <property type="entry name" value="OmpA-like_sf"/>
</dbReference>
<dbReference type="RefSeq" id="WP_133342735.1">
    <property type="nucleotide sequence ID" value="NZ_SMZO01000018.1"/>
</dbReference>
<evidence type="ECO:0000313" key="4">
    <source>
        <dbReference type="Proteomes" id="UP000294562"/>
    </source>
</evidence>
<dbReference type="SUPFAM" id="SSF103088">
    <property type="entry name" value="OmpA-like"/>
    <property type="match status" value="1"/>
</dbReference>
<dbReference type="EMBL" id="SMZO01000018">
    <property type="protein sequence ID" value="TDL88033.1"/>
    <property type="molecule type" value="Genomic_DNA"/>
</dbReference>
<accession>A0A4R6B0P5</accession>
<name>A0A4R6B0P5_9RHOB</name>
<feature type="chain" id="PRO_5020524742" description="OmpA-like domain-containing protein" evidence="1">
    <location>
        <begin position="23"/>
        <end position="170"/>
    </location>
</feature>
<sequence length="170" mass="17830">MPATRRLAPLFLLLVSTLPVTAQDGSPLSLTAMVSSLAPAAGSERSISASSGTGTENSIDLLVGFEGNTHILTIDGMKTLRTLATALMDPSLERARFSIVAHAYLPSQPAAAQPLSTRRAQAVAEHLTGFYSLDATRFSAVTGAGAAEIRSANANDPRNQRIEIRRTGAQ</sequence>
<dbReference type="InterPro" id="IPR006665">
    <property type="entry name" value="OmpA-like"/>
</dbReference>
<dbReference type="OrthoDB" id="9792021at2"/>
<dbReference type="Proteomes" id="UP000294562">
    <property type="component" value="Unassembled WGS sequence"/>
</dbReference>
<evidence type="ECO:0000256" key="1">
    <source>
        <dbReference type="SAM" id="SignalP"/>
    </source>
</evidence>
<dbReference type="Pfam" id="PF00691">
    <property type="entry name" value="OmpA"/>
    <property type="match status" value="1"/>
</dbReference>
<evidence type="ECO:0000313" key="3">
    <source>
        <dbReference type="EMBL" id="TDL88033.1"/>
    </source>
</evidence>
<dbReference type="AlphaFoldDB" id="A0A4R6B0P5"/>
<organism evidence="3 4">
    <name type="scientific">Meridianimarinicoccus aquatilis</name>
    <dbReference type="NCBI Taxonomy" id="2552766"/>
    <lineage>
        <taxon>Bacteria</taxon>
        <taxon>Pseudomonadati</taxon>
        <taxon>Pseudomonadota</taxon>
        <taxon>Alphaproteobacteria</taxon>
        <taxon>Rhodobacterales</taxon>
        <taxon>Paracoccaceae</taxon>
        <taxon>Meridianimarinicoccus</taxon>
    </lineage>
</organism>
<reference evidence="3 4" key="1">
    <citation type="submission" date="2019-03" db="EMBL/GenBank/DDBJ databases">
        <title>Rhodobacteraceae bacterium SM1902, a new member of the family Rhodobacteraceae isolated from Yantai.</title>
        <authorList>
            <person name="Sun Y."/>
        </authorList>
    </citation>
    <scope>NUCLEOTIDE SEQUENCE [LARGE SCALE GENOMIC DNA]</scope>
    <source>
        <strain evidence="3 4">SM1902</strain>
    </source>
</reference>
<feature type="signal peptide" evidence="1">
    <location>
        <begin position="1"/>
        <end position="22"/>
    </location>
</feature>